<comment type="caution">
    <text evidence="1">The sequence shown here is derived from an EMBL/GenBank/DDBJ whole genome shotgun (WGS) entry which is preliminary data.</text>
</comment>
<protein>
    <recommendedName>
        <fullName evidence="3">YugN-like family protein</fullName>
    </recommendedName>
</protein>
<organism evidence="1 2">
    <name type="scientific">Paenibacillus oryzae</name>
    <dbReference type="NCBI Taxonomy" id="1844972"/>
    <lineage>
        <taxon>Bacteria</taxon>
        <taxon>Bacillati</taxon>
        <taxon>Bacillota</taxon>
        <taxon>Bacilli</taxon>
        <taxon>Bacillales</taxon>
        <taxon>Paenibacillaceae</taxon>
        <taxon>Paenibacillus</taxon>
    </lineage>
</organism>
<dbReference type="Proteomes" id="UP000092024">
    <property type="component" value="Unassembled WGS sequence"/>
</dbReference>
<accession>A0A1A5YG13</accession>
<dbReference type="OrthoDB" id="2988890at2"/>
<name>A0A1A5YG13_9BACL</name>
<sequence>MVPVRLISSTIEGSTGKFTELQGELQGLGYTLGGNWDYEQGCFDKPMDSAHKVWLRIPFQVTDGNIDSEYSENNAIITLGQPFVLKHLYNEGNDPEASVRVVGAMFDQFQSPVDPDAEVEDRWAERGEELVRMVEAVLTR</sequence>
<evidence type="ECO:0000313" key="1">
    <source>
        <dbReference type="EMBL" id="OBR64517.1"/>
    </source>
</evidence>
<dbReference type="Gene3D" id="3.30.310.100">
    <property type="entry name" value="YugN-like"/>
    <property type="match status" value="1"/>
</dbReference>
<dbReference type="EMBL" id="LYPA01000065">
    <property type="protein sequence ID" value="OBR64517.1"/>
    <property type="molecule type" value="Genomic_DNA"/>
</dbReference>
<gene>
    <name evidence="1" type="ORF">A7K91_13235</name>
</gene>
<dbReference type="Pfam" id="PF08868">
    <property type="entry name" value="YugN"/>
    <property type="match status" value="1"/>
</dbReference>
<dbReference type="STRING" id="1844972.A7K91_13235"/>
<dbReference type="InterPro" id="IPR036491">
    <property type="entry name" value="YugN-like_sf"/>
</dbReference>
<evidence type="ECO:0000313" key="2">
    <source>
        <dbReference type="Proteomes" id="UP000092024"/>
    </source>
</evidence>
<reference evidence="1 2" key="1">
    <citation type="submission" date="2016-05" db="EMBL/GenBank/DDBJ databases">
        <title>Paenibacillus oryzae. sp. nov., isolated from the rice root.</title>
        <authorList>
            <person name="Zhang J."/>
            <person name="Zhang X."/>
        </authorList>
    </citation>
    <scope>NUCLEOTIDE SEQUENCE [LARGE SCALE GENOMIC DNA]</scope>
    <source>
        <strain evidence="1 2">1DrF-4</strain>
    </source>
</reference>
<dbReference type="SUPFAM" id="SSF160755">
    <property type="entry name" value="YugN-like"/>
    <property type="match status" value="1"/>
</dbReference>
<evidence type="ECO:0008006" key="3">
    <source>
        <dbReference type="Google" id="ProtNLM"/>
    </source>
</evidence>
<dbReference type="AlphaFoldDB" id="A0A1A5YG13"/>
<dbReference type="InterPro" id="IPR014967">
    <property type="entry name" value="Uncharacterised_YugN-like"/>
</dbReference>
<keyword evidence="2" id="KW-1185">Reference proteome</keyword>
<proteinExistence type="predicted"/>